<evidence type="ECO:0000313" key="3">
    <source>
        <dbReference type="Proteomes" id="UP001597018"/>
    </source>
</evidence>
<organism evidence="2 3">
    <name type="scientific">Saccharopolyspora rosea</name>
    <dbReference type="NCBI Taxonomy" id="524884"/>
    <lineage>
        <taxon>Bacteria</taxon>
        <taxon>Bacillati</taxon>
        <taxon>Actinomycetota</taxon>
        <taxon>Actinomycetes</taxon>
        <taxon>Pseudonocardiales</taxon>
        <taxon>Pseudonocardiaceae</taxon>
        <taxon>Saccharopolyspora</taxon>
    </lineage>
</organism>
<name>A0ABW3FY90_9PSEU</name>
<accession>A0ABW3FY90</accession>
<reference evidence="3" key="1">
    <citation type="journal article" date="2019" name="Int. J. Syst. Evol. Microbiol.">
        <title>The Global Catalogue of Microorganisms (GCM) 10K type strain sequencing project: providing services to taxonomists for standard genome sequencing and annotation.</title>
        <authorList>
            <consortium name="The Broad Institute Genomics Platform"/>
            <consortium name="The Broad Institute Genome Sequencing Center for Infectious Disease"/>
            <person name="Wu L."/>
            <person name="Ma J."/>
        </authorList>
    </citation>
    <scope>NUCLEOTIDE SEQUENCE [LARGE SCALE GENOMIC DNA]</scope>
    <source>
        <strain evidence="3">CCUG 56401</strain>
    </source>
</reference>
<comment type="caution">
    <text evidence="2">The sequence shown here is derived from an EMBL/GenBank/DDBJ whole genome shotgun (WGS) entry which is preliminary data.</text>
</comment>
<gene>
    <name evidence="2" type="ORF">ACFQ16_24225</name>
</gene>
<evidence type="ECO:0000256" key="1">
    <source>
        <dbReference type="SAM" id="MobiDB-lite"/>
    </source>
</evidence>
<evidence type="ECO:0000313" key="2">
    <source>
        <dbReference type="EMBL" id="MFD0922867.1"/>
    </source>
</evidence>
<dbReference type="EMBL" id="JBHTIW010000025">
    <property type="protein sequence ID" value="MFD0922867.1"/>
    <property type="molecule type" value="Genomic_DNA"/>
</dbReference>
<protein>
    <submittedName>
        <fullName evidence="2">Uncharacterized protein</fullName>
    </submittedName>
</protein>
<dbReference type="RefSeq" id="WP_263253549.1">
    <property type="nucleotide sequence ID" value="NZ_BAABLT010000027.1"/>
</dbReference>
<keyword evidence="3" id="KW-1185">Reference proteome</keyword>
<feature type="region of interest" description="Disordered" evidence="1">
    <location>
        <begin position="21"/>
        <end position="54"/>
    </location>
</feature>
<proteinExistence type="predicted"/>
<sequence length="54" mass="5431">MPEQIESNGHAGSDAAELLAAELAGESDPAQLPATERPEFVLSGQESVPAAPGS</sequence>
<dbReference type="Proteomes" id="UP001597018">
    <property type="component" value="Unassembled WGS sequence"/>
</dbReference>